<feature type="domain" description="NmrA-like" evidence="2">
    <location>
        <begin position="5"/>
        <end position="91"/>
    </location>
</feature>
<proteinExistence type="predicted"/>
<dbReference type="EMBL" id="KE504161">
    <property type="protein sequence ID" value="EPS98845.1"/>
    <property type="molecule type" value="Genomic_DNA"/>
</dbReference>
<organism evidence="3 4">
    <name type="scientific">Fomitopsis schrenkii</name>
    <name type="common">Brown rot fungus</name>
    <dbReference type="NCBI Taxonomy" id="2126942"/>
    <lineage>
        <taxon>Eukaryota</taxon>
        <taxon>Fungi</taxon>
        <taxon>Dikarya</taxon>
        <taxon>Basidiomycota</taxon>
        <taxon>Agaricomycotina</taxon>
        <taxon>Agaricomycetes</taxon>
        <taxon>Polyporales</taxon>
        <taxon>Fomitopsis</taxon>
    </lineage>
</organism>
<dbReference type="GO" id="GO:0005737">
    <property type="term" value="C:cytoplasm"/>
    <property type="evidence" value="ECO:0007669"/>
    <property type="project" value="TreeGrafter"/>
</dbReference>
<evidence type="ECO:0000313" key="3">
    <source>
        <dbReference type="EMBL" id="EPS98845.1"/>
    </source>
</evidence>
<keyword evidence="1" id="KW-1133">Transmembrane helix</keyword>
<accession>S8FB58</accession>
<evidence type="ECO:0000256" key="1">
    <source>
        <dbReference type="SAM" id="Phobius"/>
    </source>
</evidence>
<dbReference type="OrthoDB" id="10262413at2759"/>
<dbReference type="Gene3D" id="3.40.50.720">
    <property type="entry name" value="NAD(P)-binding Rossmann-like Domain"/>
    <property type="match status" value="1"/>
</dbReference>
<dbReference type="eggNOG" id="KOG1502">
    <property type="taxonomic scope" value="Eukaryota"/>
</dbReference>
<dbReference type="InParanoid" id="S8FB58"/>
<name>S8FB58_FOMSC</name>
<keyword evidence="4" id="KW-1185">Reference proteome</keyword>
<gene>
    <name evidence="3" type="ORF">FOMPIDRAFT_156769</name>
</gene>
<keyword evidence="1" id="KW-0812">Transmembrane</keyword>
<protein>
    <submittedName>
        <fullName evidence="3">NAD-binding protein</fullName>
    </submittedName>
</protein>
<dbReference type="STRING" id="743788.S8FB58"/>
<dbReference type="InterPro" id="IPR008030">
    <property type="entry name" value="NmrA-like"/>
</dbReference>
<feature type="transmembrane region" description="Helical" evidence="1">
    <location>
        <begin position="6"/>
        <end position="25"/>
    </location>
</feature>
<dbReference type="Proteomes" id="UP000015241">
    <property type="component" value="Unassembled WGS sequence"/>
</dbReference>
<reference evidence="3 4" key="1">
    <citation type="journal article" date="2012" name="Science">
        <title>The Paleozoic origin of enzymatic lignin decomposition reconstructed from 31 fungal genomes.</title>
        <authorList>
            <person name="Floudas D."/>
            <person name="Binder M."/>
            <person name="Riley R."/>
            <person name="Barry K."/>
            <person name="Blanchette R.A."/>
            <person name="Henrissat B."/>
            <person name="Martinez A.T."/>
            <person name="Otillar R."/>
            <person name="Spatafora J.W."/>
            <person name="Yadav J.S."/>
            <person name="Aerts A."/>
            <person name="Benoit I."/>
            <person name="Boyd A."/>
            <person name="Carlson A."/>
            <person name="Copeland A."/>
            <person name="Coutinho P.M."/>
            <person name="de Vries R.P."/>
            <person name="Ferreira P."/>
            <person name="Findley K."/>
            <person name="Foster B."/>
            <person name="Gaskell J."/>
            <person name="Glotzer D."/>
            <person name="Gorecki P."/>
            <person name="Heitman J."/>
            <person name="Hesse C."/>
            <person name="Hori C."/>
            <person name="Igarashi K."/>
            <person name="Jurgens J.A."/>
            <person name="Kallen N."/>
            <person name="Kersten P."/>
            <person name="Kohler A."/>
            <person name="Kuees U."/>
            <person name="Kumar T.K.A."/>
            <person name="Kuo A."/>
            <person name="LaButti K."/>
            <person name="Larrondo L.F."/>
            <person name="Lindquist E."/>
            <person name="Ling A."/>
            <person name="Lombard V."/>
            <person name="Lucas S."/>
            <person name="Lundell T."/>
            <person name="Martin R."/>
            <person name="McLaughlin D.J."/>
            <person name="Morgenstern I."/>
            <person name="Morin E."/>
            <person name="Murat C."/>
            <person name="Nagy L.G."/>
            <person name="Nolan M."/>
            <person name="Ohm R.A."/>
            <person name="Patyshakuliyeva A."/>
            <person name="Rokas A."/>
            <person name="Ruiz-Duenas F.J."/>
            <person name="Sabat G."/>
            <person name="Salamov A."/>
            <person name="Samejima M."/>
            <person name="Schmutz J."/>
            <person name="Slot J.C."/>
            <person name="St John F."/>
            <person name="Stenlid J."/>
            <person name="Sun H."/>
            <person name="Sun S."/>
            <person name="Syed K."/>
            <person name="Tsang A."/>
            <person name="Wiebenga A."/>
            <person name="Young D."/>
            <person name="Pisabarro A."/>
            <person name="Eastwood D.C."/>
            <person name="Martin F."/>
            <person name="Cullen D."/>
            <person name="Grigoriev I.V."/>
            <person name="Hibbett D.S."/>
        </authorList>
    </citation>
    <scope>NUCLEOTIDE SEQUENCE</scope>
    <source>
        <strain evidence="4">FP-58527</strain>
    </source>
</reference>
<evidence type="ECO:0000259" key="2">
    <source>
        <dbReference type="Pfam" id="PF05368"/>
    </source>
</evidence>
<dbReference type="InterPro" id="IPR036291">
    <property type="entry name" value="NAD(P)-bd_dom_sf"/>
</dbReference>
<dbReference type="Pfam" id="PF05368">
    <property type="entry name" value="NmrA"/>
    <property type="match status" value="1"/>
</dbReference>
<evidence type="ECO:0000313" key="4">
    <source>
        <dbReference type="Proteomes" id="UP000015241"/>
    </source>
</evidence>
<dbReference type="SUPFAM" id="SSF51735">
    <property type="entry name" value="NAD(P)-binding Rossmann-fold domains"/>
    <property type="match status" value="1"/>
</dbReference>
<dbReference type="HOGENOM" id="CLU_007383_12_1_1"/>
<dbReference type="FunCoup" id="S8FB58">
    <property type="interactions" value="21"/>
</dbReference>
<dbReference type="AlphaFoldDB" id="S8FB58"/>
<keyword evidence="1" id="KW-0472">Membrane</keyword>
<dbReference type="InterPro" id="IPR051783">
    <property type="entry name" value="NAD(P)-dependent_oxidoreduct"/>
</dbReference>
<dbReference type="PANTHER" id="PTHR48079:SF6">
    <property type="entry name" value="NAD(P)-BINDING DOMAIN-CONTAINING PROTEIN-RELATED"/>
    <property type="match status" value="1"/>
</dbReference>
<sequence>MGQETNILLFGATGYVGGAVLGLFLKHPKAETFAITAPVRSPAKAKLLEQLGVKAPIASLDDHDKLESLASSADVVFNIASSDHLAGTKAILSGLRKSYEATGRRPILIHTSGTGEIAEPAEGKYATETVYSDLDVEKLKAIPDNAYHRSIDLAVISADEEGYARTYIIIPSLIYGLGSGTLFDAGIARRISIQIPTIIKASIDRKRSGLIGPGKAVWPHVHHDDVADLFITLFDTVSANPDRAGHGWEGYYFAENGHSSWYDIGKAVGEVLVELGISADPEPTSFTTEELVKYWGSEASGNYWGSTCRCSADRGRALGWKPRFTAADMLTSLMKAEVQVHLEAAQQNGGVVDFSYEKSLMQMLGTATPK</sequence>
<dbReference type="PANTHER" id="PTHR48079">
    <property type="entry name" value="PROTEIN YEEZ"/>
    <property type="match status" value="1"/>
</dbReference>
<dbReference type="GO" id="GO:0004029">
    <property type="term" value="F:aldehyde dehydrogenase (NAD+) activity"/>
    <property type="evidence" value="ECO:0007669"/>
    <property type="project" value="TreeGrafter"/>
</dbReference>